<evidence type="ECO:0000313" key="2">
    <source>
        <dbReference type="EMBL" id="MQT18487.1"/>
    </source>
</evidence>
<organism evidence="2 3">
    <name type="scientific">Sandarakinorhabdus fusca</name>
    <dbReference type="NCBI Taxonomy" id="1439888"/>
    <lineage>
        <taxon>Bacteria</taxon>
        <taxon>Pseudomonadati</taxon>
        <taxon>Pseudomonadota</taxon>
        <taxon>Alphaproteobacteria</taxon>
        <taxon>Sphingomonadales</taxon>
        <taxon>Sphingosinicellaceae</taxon>
        <taxon>Sandarakinorhabdus</taxon>
    </lineage>
</organism>
<dbReference type="Proteomes" id="UP000481327">
    <property type="component" value="Unassembled WGS sequence"/>
</dbReference>
<dbReference type="EMBL" id="WIOL01000007">
    <property type="protein sequence ID" value="MQT18487.1"/>
    <property type="molecule type" value="Genomic_DNA"/>
</dbReference>
<accession>A0A7C9LHU5</accession>
<keyword evidence="1" id="KW-0472">Membrane</keyword>
<feature type="transmembrane region" description="Helical" evidence="1">
    <location>
        <begin position="190"/>
        <end position="215"/>
    </location>
</feature>
<evidence type="ECO:0008006" key="4">
    <source>
        <dbReference type="Google" id="ProtNLM"/>
    </source>
</evidence>
<dbReference type="RefSeq" id="WP_152578956.1">
    <property type="nucleotide sequence ID" value="NZ_JAATJI010000001.1"/>
</dbReference>
<comment type="caution">
    <text evidence="2">The sequence shown here is derived from an EMBL/GenBank/DDBJ whole genome shotgun (WGS) entry which is preliminary data.</text>
</comment>
<dbReference type="AlphaFoldDB" id="A0A7C9LHU5"/>
<keyword evidence="1" id="KW-1133">Transmembrane helix</keyword>
<sequence>MIDALRPDFGVLFAVAAPFTLLVSMALALFGPAPPTTMAALTPRVVILLLVLPSIVGAIGQLAVTWLVANPGGTPRQALAVAARVLPAYLGALLLATPATSLGLIALILPGLYIFARVFLIGPAAVIEGLGPVAALRRSWAMTATSAWTILAFIIVGLLFMFGAAVLSSGVGAALGLLLTTLGLKSVGGFVGALIGAVVSTLFAMGSAAAGAVVFQRLR</sequence>
<feature type="transmembrane region" description="Helical" evidence="1">
    <location>
        <begin position="12"/>
        <end position="33"/>
    </location>
</feature>
<reference evidence="2 3" key="1">
    <citation type="submission" date="2019-09" db="EMBL/GenBank/DDBJ databases">
        <title>Polymorphobacter sp. isolated from a lake in China.</title>
        <authorList>
            <person name="Liu Z."/>
        </authorList>
    </citation>
    <scope>NUCLEOTIDE SEQUENCE [LARGE SCALE GENOMIC DNA]</scope>
    <source>
        <strain evidence="2 3">D40P</strain>
    </source>
</reference>
<feature type="transmembrane region" description="Helical" evidence="1">
    <location>
        <begin position="114"/>
        <end position="136"/>
    </location>
</feature>
<dbReference type="OrthoDB" id="7554925at2"/>
<feature type="transmembrane region" description="Helical" evidence="1">
    <location>
        <begin position="148"/>
        <end position="178"/>
    </location>
</feature>
<keyword evidence="3" id="KW-1185">Reference proteome</keyword>
<evidence type="ECO:0000313" key="3">
    <source>
        <dbReference type="Proteomes" id="UP000481327"/>
    </source>
</evidence>
<name>A0A7C9LHU5_9SPHN</name>
<feature type="transmembrane region" description="Helical" evidence="1">
    <location>
        <begin position="45"/>
        <end position="69"/>
    </location>
</feature>
<proteinExistence type="predicted"/>
<protein>
    <recommendedName>
        <fullName evidence="4">Glycerophosphoryl diester phosphodiesterase membrane domain-containing protein</fullName>
    </recommendedName>
</protein>
<gene>
    <name evidence="2" type="ORF">F3168_14630</name>
</gene>
<feature type="transmembrane region" description="Helical" evidence="1">
    <location>
        <begin position="81"/>
        <end position="108"/>
    </location>
</feature>
<evidence type="ECO:0000256" key="1">
    <source>
        <dbReference type="SAM" id="Phobius"/>
    </source>
</evidence>
<keyword evidence="1" id="KW-0812">Transmembrane</keyword>